<dbReference type="AlphaFoldDB" id="A0A165LZE3"/>
<keyword evidence="4" id="KW-1185">Reference proteome</keyword>
<evidence type="ECO:0008006" key="5">
    <source>
        <dbReference type="Google" id="ProtNLM"/>
    </source>
</evidence>
<proteinExistence type="inferred from homology"/>
<protein>
    <recommendedName>
        <fullName evidence="5">Elongator complex protein 5</fullName>
    </recommendedName>
</protein>
<reference evidence="3 4" key="1">
    <citation type="journal article" date="2016" name="Mol. Biol. Evol.">
        <title>Comparative Genomics of Early-Diverging Mushroom-Forming Fungi Provides Insights into the Origins of Lignocellulose Decay Capabilities.</title>
        <authorList>
            <person name="Nagy L.G."/>
            <person name="Riley R."/>
            <person name="Tritt A."/>
            <person name="Adam C."/>
            <person name="Daum C."/>
            <person name="Floudas D."/>
            <person name="Sun H."/>
            <person name="Yadav J.S."/>
            <person name="Pangilinan J."/>
            <person name="Larsson K.H."/>
            <person name="Matsuura K."/>
            <person name="Barry K."/>
            <person name="Labutti K."/>
            <person name="Kuo R."/>
            <person name="Ohm R.A."/>
            <person name="Bhattacharya S.S."/>
            <person name="Shirouzu T."/>
            <person name="Yoshinaga Y."/>
            <person name="Martin F.M."/>
            <person name="Grigoriev I.V."/>
            <person name="Hibbett D.S."/>
        </authorList>
    </citation>
    <scope>NUCLEOTIDE SEQUENCE [LARGE SCALE GENOMIC DNA]</scope>
    <source>
        <strain evidence="3 4">L-15889</strain>
    </source>
</reference>
<name>A0A165LZE3_9APHY</name>
<dbReference type="PANTHER" id="PTHR16184">
    <property type="entry name" value="ELONGATOR COMPLEX PROTEIN 6"/>
    <property type="match status" value="1"/>
</dbReference>
<dbReference type="STRING" id="1314783.A0A165LZE3"/>
<dbReference type="CDD" id="cd19495">
    <property type="entry name" value="Elp6"/>
    <property type="match status" value="1"/>
</dbReference>
<dbReference type="PANTHER" id="PTHR16184:SF6">
    <property type="entry name" value="ELONGATOR COMPLEX PROTEIN 6"/>
    <property type="match status" value="1"/>
</dbReference>
<dbReference type="GO" id="GO:0033588">
    <property type="term" value="C:elongator holoenzyme complex"/>
    <property type="evidence" value="ECO:0007669"/>
    <property type="project" value="InterPro"/>
</dbReference>
<gene>
    <name evidence="3" type="ORF">DAEQUDRAFT_814575</name>
</gene>
<dbReference type="Proteomes" id="UP000076727">
    <property type="component" value="Unassembled WGS sequence"/>
</dbReference>
<organism evidence="3 4">
    <name type="scientific">Daedalea quercina L-15889</name>
    <dbReference type="NCBI Taxonomy" id="1314783"/>
    <lineage>
        <taxon>Eukaryota</taxon>
        <taxon>Fungi</taxon>
        <taxon>Dikarya</taxon>
        <taxon>Basidiomycota</taxon>
        <taxon>Agaricomycotina</taxon>
        <taxon>Agaricomycetes</taxon>
        <taxon>Polyporales</taxon>
        <taxon>Fomitopsis</taxon>
    </lineage>
</organism>
<evidence type="ECO:0000256" key="1">
    <source>
        <dbReference type="ARBA" id="ARBA00005043"/>
    </source>
</evidence>
<dbReference type="EMBL" id="KV429113">
    <property type="protein sequence ID" value="KZT65043.1"/>
    <property type="molecule type" value="Genomic_DNA"/>
</dbReference>
<evidence type="ECO:0000256" key="2">
    <source>
        <dbReference type="ARBA" id="ARBA00008837"/>
    </source>
</evidence>
<dbReference type="GO" id="GO:0002098">
    <property type="term" value="P:tRNA wobble uridine modification"/>
    <property type="evidence" value="ECO:0007669"/>
    <property type="project" value="InterPro"/>
</dbReference>
<dbReference type="OrthoDB" id="9995306at2759"/>
<dbReference type="Pfam" id="PF09807">
    <property type="entry name" value="ELP6"/>
    <property type="match status" value="1"/>
</dbReference>
<evidence type="ECO:0000313" key="4">
    <source>
        <dbReference type="Proteomes" id="UP000076727"/>
    </source>
</evidence>
<dbReference type="Gene3D" id="3.40.50.300">
    <property type="entry name" value="P-loop containing nucleotide triphosphate hydrolases"/>
    <property type="match status" value="1"/>
</dbReference>
<evidence type="ECO:0000313" key="3">
    <source>
        <dbReference type="EMBL" id="KZT65043.1"/>
    </source>
</evidence>
<accession>A0A165LZE3</accession>
<sequence>MFPPAGLLLPRELLLITDELPSPADFLLHKLLADHLKHVRGGGTQSRCIILSTVNDPLRWKHVASKANSNLDQHIASQRLSLIDALSQLQPESTTLRPLYDVLHANLTAAAADEGHALVILDDVSSLEWIGFSTADLSRFLRALSALCRKSNAALVIRHHIVTPGDPDDLLRHLLQLASHHVDVRPLSSGRSGAVSGEIALHAGACCPPASQVKMIPRSTALQYRLTDAGATFFNKGTSAGVL</sequence>
<comment type="similarity">
    <text evidence="2">Belongs to the ELP6 family.</text>
</comment>
<dbReference type="InterPro" id="IPR018627">
    <property type="entry name" value="ELP6"/>
</dbReference>
<dbReference type="InterPro" id="IPR027417">
    <property type="entry name" value="P-loop_NTPase"/>
</dbReference>
<dbReference type="SUPFAM" id="SSF52540">
    <property type="entry name" value="P-loop containing nucleoside triphosphate hydrolases"/>
    <property type="match status" value="1"/>
</dbReference>
<comment type="pathway">
    <text evidence="1">tRNA modification; 5-methoxycarbonylmethyl-2-thiouridine-tRNA biosynthesis.</text>
</comment>
<dbReference type="UniPathway" id="UPA00988"/>